<evidence type="ECO:0000313" key="7">
    <source>
        <dbReference type="EMBL" id="NYG19859.1"/>
    </source>
</evidence>
<dbReference type="EMBL" id="JACCFI010000001">
    <property type="protein sequence ID" value="NYG19859.1"/>
    <property type="molecule type" value="Genomic_DNA"/>
</dbReference>
<dbReference type="PANTHER" id="PTHR42973:SF39">
    <property type="entry name" value="FAD-BINDING PCMH-TYPE DOMAIN-CONTAINING PROTEIN"/>
    <property type="match status" value="1"/>
</dbReference>
<feature type="domain" description="FAD-binding PCMH-type" evidence="6">
    <location>
        <begin position="32"/>
        <end position="202"/>
    </location>
</feature>
<dbReference type="InterPro" id="IPR012951">
    <property type="entry name" value="BBE"/>
</dbReference>
<evidence type="ECO:0000256" key="3">
    <source>
        <dbReference type="ARBA" id="ARBA00022630"/>
    </source>
</evidence>
<dbReference type="Gene3D" id="3.30.465.10">
    <property type="match status" value="1"/>
</dbReference>
<dbReference type="PROSITE" id="PS51387">
    <property type="entry name" value="FAD_PCMH"/>
    <property type="match status" value="1"/>
</dbReference>
<dbReference type="Gene3D" id="3.30.43.10">
    <property type="entry name" value="Uridine Diphospho-n-acetylenolpyruvylglucosamine Reductase, domain 2"/>
    <property type="match status" value="1"/>
</dbReference>
<evidence type="ECO:0000256" key="1">
    <source>
        <dbReference type="ARBA" id="ARBA00001974"/>
    </source>
</evidence>
<evidence type="ECO:0000256" key="2">
    <source>
        <dbReference type="ARBA" id="ARBA00005466"/>
    </source>
</evidence>
<comment type="cofactor">
    <cofactor evidence="1">
        <name>FAD</name>
        <dbReference type="ChEBI" id="CHEBI:57692"/>
    </cofactor>
</comment>
<comment type="similarity">
    <text evidence="2">Belongs to the oxygen-dependent FAD-linked oxidoreductase family.</text>
</comment>
<dbReference type="GO" id="GO:0016491">
    <property type="term" value="F:oxidoreductase activity"/>
    <property type="evidence" value="ECO:0007669"/>
    <property type="project" value="UniProtKB-KW"/>
</dbReference>
<dbReference type="InterPro" id="IPR016166">
    <property type="entry name" value="FAD-bd_PCMH"/>
</dbReference>
<keyword evidence="4" id="KW-0274">FAD</keyword>
<comment type="caution">
    <text evidence="7">The sequence shown here is derived from an EMBL/GenBank/DDBJ whole genome shotgun (WGS) entry which is preliminary data.</text>
</comment>
<evidence type="ECO:0000256" key="4">
    <source>
        <dbReference type="ARBA" id="ARBA00022827"/>
    </source>
</evidence>
<reference evidence="7 8" key="1">
    <citation type="submission" date="2020-07" db="EMBL/GenBank/DDBJ databases">
        <title>Sequencing the genomes of 1000 actinobacteria strains.</title>
        <authorList>
            <person name="Klenk H.-P."/>
        </authorList>
    </citation>
    <scope>NUCLEOTIDE SEQUENCE [LARGE SCALE GENOMIC DNA]</scope>
    <source>
        <strain evidence="7 8">DSM 8598</strain>
    </source>
</reference>
<keyword evidence="8" id="KW-1185">Reference proteome</keyword>
<dbReference type="InterPro" id="IPR036318">
    <property type="entry name" value="FAD-bd_PCMH-like_sf"/>
</dbReference>
<dbReference type="Gene3D" id="3.40.462.20">
    <property type="match status" value="1"/>
</dbReference>
<dbReference type="InterPro" id="IPR016169">
    <property type="entry name" value="FAD-bd_PCMH_sub2"/>
</dbReference>
<protein>
    <submittedName>
        <fullName evidence="7">FAD/FMN-containing dehydrogenase</fullName>
    </submittedName>
</protein>
<dbReference type="Proteomes" id="UP000549066">
    <property type="component" value="Unassembled WGS sequence"/>
</dbReference>
<dbReference type="PANTHER" id="PTHR42973">
    <property type="entry name" value="BINDING OXIDOREDUCTASE, PUTATIVE (AFU_ORTHOLOGUE AFUA_1G17690)-RELATED"/>
    <property type="match status" value="1"/>
</dbReference>
<dbReference type="GO" id="GO:0071949">
    <property type="term" value="F:FAD binding"/>
    <property type="evidence" value="ECO:0007669"/>
    <property type="project" value="InterPro"/>
</dbReference>
<evidence type="ECO:0000313" key="8">
    <source>
        <dbReference type="Proteomes" id="UP000549066"/>
    </source>
</evidence>
<accession>A0A852WPH8</accession>
<dbReference type="InterPro" id="IPR006094">
    <property type="entry name" value="Oxid_FAD_bind_N"/>
</dbReference>
<organism evidence="7 8">
    <name type="scientific">Agromyces hippuratus</name>
    <dbReference type="NCBI Taxonomy" id="286438"/>
    <lineage>
        <taxon>Bacteria</taxon>
        <taxon>Bacillati</taxon>
        <taxon>Actinomycetota</taxon>
        <taxon>Actinomycetes</taxon>
        <taxon>Micrococcales</taxon>
        <taxon>Microbacteriaceae</taxon>
        <taxon>Agromyces</taxon>
    </lineage>
</organism>
<keyword evidence="3" id="KW-0285">Flavoprotein</keyword>
<gene>
    <name evidence="7" type="ORF">BJY17_000606</name>
</gene>
<dbReference type="AlphaFoldDB" id="A0A852WPH8"/>
<dbReference type="Pfam" id="PF08031">
    <property type="entry name" value="BBE"/>
    <property type="match status" value="1"/>
</dbReference>
<dbReference type="RefSeq" id="WP_179550074.1">
    <property type="nucleotide sequence ID" value="NZ_JACCFI010000001.1"/>
</dbReference>
<dbReference type="InterPro" id="IPR050416">
    <property type="entry name" value="FAD-linked_Oxidoreductase"/>
</dbReference>
<evidence type="ECO:0000256" key="5">
    <source>
        <dbReference type="ARBA" id="ARBA00023002"/>
    </source>
</evidence>
<sequence>MARASLHDIAGTVLEPGDDGYDEARTVWNGMVDRHPRHIVRCADATDVATAIRFSTRNDLEIGVRCGGHGIVGHAVADDGLMIDLRPMGDVRVDALGRRARVQGGALLGALDRAAQQHGLATTAGNVSHTGVGGLTLGGGMGWLARRLGLACDNVLAFELVTADGELLRVDRDSHSELDWALRGGGGNFGVVTAFEFALHPEPGDAIAVEFHFPIEDVADTDAAAAAMRAWRDLSIDAPRASTFTATISGGTVALGFVWVGDPLDARARIAELEQRLDQAAEPAARSVDPLSYLQLQTREDDVEGHAWRRYWKGHYFRELGDDLIDALLDRDDELAPDVSLQAYGGAIADVPGDATAFSRRDTAFEFVAASRWRSPDEDASRMAVARRYASTMDGYASGAYVNVLGDDGDVGLRRAYPTEQLARLTAVKDAYDPGNVFHLNQNIRPTAGRA</sequence>
<dbReference type="SUPFAM" id="SSF56176">
    <property type="entry name" value="FAD-binding/transporter-associated domain-like"/>
    <property type="match status" value="1"/>
</dbReference>
<keyword evidence="5" id="KW-0560">Oxidoreductase</keyword>
<evidence type="ECO:0000259" key="6">
    <source>
        <dbReference type="PROSITE" id="PS51387"/>
    </source>
</evidence>
<dbReference type="Pfam" id="PF01565">
    <property type="entry name" value="FAD_binding_4"/>
    <property type="match status" value="1"/>
</dbReference>
<proteinExistence type="inferred from homology"/>
<name>A0A852WPH8_9MICO</name>
<dbReference type="InterPro" id="IPR016167">
    <property type="entry name" value="FAD-bd_PCMH_sub1"/>
</dbReference>